<dbReference type="EMBL" id="MU069438">
    <property type="protein sequence ID" value="KAF5843759.1"/>
    <property type="molecule type" value="Genomic_DNA"/>
</dbReference>
<proteinExistence type="predicted"/>
<gene>
    <name evidence="1" type="ORF">DUNSADRAFT_8275</name>
</gene>
<keyword evidence="2" id="KW-1185">Reference proteome</keyword>
<sequence length="77" mass="8414">MLHLIVESRGRGHVVRVTLGHVFAADSKEVGCNHRNCGDMPHVCDAFGHEFAVANASVEKVVICGVSCVMHPFPFHF</sequence>
<evidence type="ECO:0000313" key="1">
    <source>
        <dbReference type="EMBL" id="KAF5843759.1"/>
    </source>
</evidence>
<dbReference type="Proteomes" id="UP000815325">
    <property type="component" value="Unassembled WGS sequence"/>
</dbReference>
<name>A0ABQ7HA84_DUNSA</name>
<reference evidence="1" key="1">
    <citation type="submission" date="2017-08" db="EMBL/GenBank/DDBJ databases">
        <authorList>
            <person name="Polle J.E."/>
            <person name="Barry K."/>
            <person name="Cushman J."/>
            <person name="Schmutz J."/>
            <person name="Tran D."/>
            <person name="Hathwaick L.T."/>
            <person name="Yim W.C."/>
            <person name="Jenkins J."/>
            <person name="Mckie-Krisberg Z.M."/>
            <person name="Prochnik S."/>
            <person name="Lindquist E."/>
            <person name="Dockter R.B."/>
            <person name="Adam C."/>
            <person name="Molina H."/>
            <person name="Bunkerborg J."/>
            <person name="Jin E."/>
            <person name="Buchheim M."/>
            <person name="Magnuson J."/>
        </authorList>
    </citation>
    <scope>NUCLEOTIDE SEQUENCE</scope>
    <source>
        <strain evidence="1">CCAP 19/18</strain>
    </source>
</reference>
<evidence type="ECO:0008006" key="3">
    <source>
        <dbReference type="Google" id="ProtNLM"/>
    </source>
</evidence>
<comment type="caution">
    <text evidence="1">The sequence shown here is derived from an EMBL/GenBank/DDBJ whole genome shotgun (WGS) entry which is preliminary data.</text>
</comment>
<accession>A0ABQ7HA84</accession>
<organism evidence="1 2">
    <name type="scientific">Dunaliella salina</name>
    <name type="common">Green alga</name>
    <name type="synonym">Protococcus salinus</name>
    <dbReference type="NCBI Taxonomy" id="3046"/>
    <lineage>
        <taxon>Eukaryota</taxon>
        <taxon>Viridiplantae</taxon>
        <taxon>Chlorophyta</taxon>
        <taxon>core chlorophytes</taxon>
        <taxon>Chlorophyceae</taxon>
        <taxon>CS clade</taxon>
        <taxon>Chlamydomonadales</taxon>
        <taxon>Dunaliellaceae</taxon>
        <taxon>Dunaliella</taxon>
    </lineage>
</organism>
<evidence type="ECO:0000313" key="2">
    <source>
        <dbReference type="Proteomes" id="UP000815325"/>
    </source>
</evidence>
<protein>
    <recommendedName>
        <fullName evidence="3">Encoded protein</fullName>
    </recommendedName>
</protein>